<evidence type="ECO:0000256" key="8">
    <source>
        <dbReference type="ARBA" id="ARBA00022801"/>
    </source>
</evidence>
<name>A0A2H3KZ81_9CHLR</name>
<protein>
    <recommendedName>
        <fullName evidence="14">Zinc metalloprotease</fullName>
    </recommendedName>
</protein>
<comment type="cofactor">
    <cofactor evidence="14 16">
        <name>Zn(2+)</name>
        <dbReference type="ChEBI" id="CHEBI:29105"/>
    </cofactor>
    <text evidence="14 16">Binds 1 zinc ion per subunit.</text>
</comment>
<evidence type="ECO:0000256" key="5">
    <source>
        <dbReference type="ARBA" id="ARBA00022692"/>
    </source>
</evidence>
<evidence type="ECO:0000313" key="21">
    <source>
        <dbReference type="Proteomes" id="UP000220922"/>
    </source>
</evidence>
<dbReference type="Pfam" id="PF02163">
    <property type="entry name" value="Peptidase_M50"/>
    <property type="match status" value="1"/>
</dbReference>
<dbReference type="PANTHER" id="PTHR39188:SF3">
    <property type="entry name" value="STAGE IV SPORULATION PROTEIN FB"/>
    <property type="match status" value="1"/>
</dbReference>
<dbReference type="CDD" id="cd02205">
    <property type="entry name" value="CBS_pair_SF"/>
    <property type="match status" value="1"/>
</dbReference>
<feature type="transmembrane region" description="Helical" evidence="14">
    <location>
        <begin position="12"/>
        <end position="32"/>
    </location>
</feature>
<feature type="region of interest" description="Disordered" evidence="18">
    <location>
        <begin position="358"/>
        <end position="378"/>
    </location>
</feature>
<sequence>MRMSFRIARIAGIDLNLHVTFLLMLPLGALIWGNGSLFGALFGVLMMILLFSSVLLHELGHALTARALGIPVREIQLLPIGGVAVLGRPVQRPGHELLITIMGPIVNLLIVFGLLIVAIFSGLATRMTAESMVNMVGTPSFDGMVLWLIQANLLLAIFNMIPAFPLDGGRVLRSVMAMLMDYRRATRIAGAIGQGIAILLAVVGVMSVNFLLIAVAVFIFLGARQEVVATDVIGVLDDLSIADALNREPVSLQIGQRVSDAAAMIEATRQQALVVLQGERVLGIVLRTDIQAAIATGRGEMWITMIMRREIVRVPFGETLEVARATMAEHSTPVLAAYEGEEFRGLLTIDDIATAYAVRDRGTPPQGPSTTPRTTPSA</sequence>
<keyword evidence="7" id="KW-0677">Repeat</keyword>
<dbReference type="CDD" id="cd06164">
    <property type="entry name" value="S2P-M50_SpoIVFB_CBS"/>
    <property type="match status" value="1"/>
</dbReference>
<evidence type="ECO:0000313" key="20">
    <source>
        <dbReference type="EMBL" id="PDV97666.1"/>
    </source>
</evidence>
<keyword evidence="6 14" id="KW-0479">Metal-binding</keyword>
<evidence type="ECO:0000256" key="14">
    <source>
        <dbReference type="PIRNR" id="PIRNR006404"/>
    </source>
</evidence>
<feature type="transmembrane region" description="Helical" evidence="14">
    <location>
        <begin position="97"/>
        <end position="124"/>
    </location>
</feature>
<dbReference type="OrthoDB" id="9800627at2"/>
<feature type="active site" evidence="15">
    <location>
        <position position="58"/>
    </location>
</feature>
<keyword evidence="11 14" id="KW-0482">Metalloprotease</keyword>
<gene>
    <name evidence="20" type="ORF">A9Q02_04220</name>
</gene>
<evidence type="ECO:0000256" key="10">
    <source>
        <dbReference type="ARBA" id="ARBA00022989"/>
    </source>
</evidence>
<evidence type="ECO:0000256" key="18">
    <source>
        <dbReference type="SAM" id="MobiDB-lite"/>
    </source>
</evidence>
<dbReference type="PANTHER" id="PTHR39188">
    <property type="entry name" value="MEMBRANE-ASSOCIATED ZINC METALLOPROTEASE M50B"/>
    <property type="match status" value="1"/>
</dbReference>
<feature type="transmembrane region" description="Helical" evidence="14">
    <location>
        <begin position="188"/>
        <end position="221"/>
    </location>
</feature>
<dbReference type="Pfam" id="PF00571">
    <property type="entry name" value="CBS"/>
    <property type="match status" value="2"/>
</dbReference>
<evidence type="ECO:0000256" key="7">
    <source>
        <dbReference type="ARBA" id="ARBA00022737"/>
    </source>
</evidence>
<dbReference type="GO" id="GO:0008237">
    <property type="term" value="F:metallopeptidase activity"/>
    <property type="evidence" value="ECO:0007669"/>
    <property type="project" value="UniProtKB-UniRule"/>
</dbReference>
<proteinExistence type="inferred from homology"/>
<dbReference type="InterPro" id="IPR008915">
    <property type="entry name" value="Peptidase_M50"/>
</dbReference>
<dbReference type="PIRSF" id="PIRSF006404">
    <property type="entry name" value="UCP006404_Pept_M50_CBS"/>
    <property type="match status" value="1"/>
</dbReference>
<dbReference type="PROSITE" id="PS51371">
    <property type="entry name" value="CBS"/>
    <property type="match status" value="1"/>
</dbReference>
<dbReference type="Gene3D" id="3.10.580.10">
    <property type="entry name" value="CBS-domain"/>
    <property type="match status" value="1"/>
</dbReference>
<dbReference type="Proteomes" id="UP000220922">
    <property type="component" value="Unassembled WGS sequence"/>
</dbReference>
<evidence type="ECO:0000256" key="4">
    <source>
        <dbReference type="ARBA" id="ARBA00022670"/>
    </source>
</evidence>
<feature type="domain" description="CBS" evidence="19">
    <location>
        <begin position="245"/>
        <end position="301"/>
    </location>
</feature>
<reference evidence="20 21" key="1">
    <citation type="submission" date="2016-05" db="EMBL/GenBank/DDBJ databases">
        <authorList>
            <person name="Lavstsen T."/>
            <person name="Jespersen J.S."/>
        </authorList>
    </citation>
    <scope>NUCLEOTIDE SEQUENCE [LARGE SCALE GENOMIC DNA]</scope>
    <source>
        <strain evidence="20 21">B7-9</strain>
    </source>
</reference>
<feature type="transmembrane region" description="Helical" evidence="14">
    <location>
        <begin position="144"/>
        <end position="167"/>
    </location>
</feature>
<keyword evidence="9 14" id="KW-0862">Zinc</keyword>
<dbReference type="SUPFAM" id="SSF54631">
    <property type="entry name" value="CBS-domain pair"/>
    <property type="match status" value="1"/>
</dbReference>
<dbReference type="GO" id="GO:0005886">
    <property type="term" value="C:plasma membrane"/>
    <property type="evidence" value="ECO:0007669"/>
    <property type="project" value="UniProtKB-SubCell"/>
</dbReference>
<dbReference type="GO" id="GO:0046872">
    <property type="term" value="F:metal ion binding"/>
    <property type="evidence" value="ECO:0007669"/>
    <property type="project" value="UniProtKB-UniRule"/>
</dbReference>
<evidence type="ECO:0000256" key="1">
    <source>
        <dbReference type="ARBA" id="ARBA00004651"/>
    </source>
</evidence>
<dbReference type="InterPro" id="IPR016483">
    <property type="entry name" value="UCP006404_Pept_M50_CBS"/>
</dbReference>
<evidence type="ECO:0000256" key="12">
    <source>
        <dbReference type="ARBA" id="ARBA00023122"/>
    </source>
</evidence>
<evidence type="ECO:0000256" key="2">
    <source>
        <dbReference type="ARBA" id="ARBA00007931"/>
    </source>
</evidence>
<evidence type="ECO:0000256" key="15">
    <source>
        <dbReference type="PIRSR" id="PIRSR006404-1"/>
    </source>
</evidence>
<keyword evidence="4 14" id="KW-0645">Protease</keyword>
<dbReference type="GO" id="GO:0006508">
    <property type="term" value="P:proteolysis"/>
    <property type="evidence" value="ECO:0007669"/>
    <property type="project" value="UniProtKB-KW"/>
</dbReference>
<dbReference type="SMART" id="SM00116">
    <property type="entry name" value="CBS"/>
    <property type="match status" value="2"/>
</dbReference>
<keyword evidence="8 14" id="KW-0378">Hydrolase</keyword>
<feature type="binding site" evidence="16">
    <location>
        <position position="167"/>
    </location>
    <ligand>
        <name>Zn(2+)</name>
        <dbReference type="ChEBI" id="CHEBI:29105"/>
        <note>catalytic</note>
    </ligand>
</feature>
<dbReference type="EMBL" id="LYXE01000127">
    <property type="protein sequence ID" value="PDV97666.1"/>
    <property type="molecule type" value="Genomic_DNA"/>
</dbReference>
<dbReference type="AlphaFoldDB" id="A0A2H3KZ81"/>
<keyword evidence="13 14" id="KW-0472">Membrane</keyword>
<keyword evidence="3 14" id="KW-1003">Cell membrane</keyword>
<dbReference type="InterPro" id="IPR046342">
    <property type="entry name" value="CBS_dom_sf"/>
</dbReference>
<comment type="similarity">
    <text evidence="2 14">Belongs to the peptidase M50B family.</text>
</comment>
<comment type="subcellular location">
    <subcellularLocation>
        <location evidence="1 14">Cell membrane</location>
        <topology evidence="1 14">Multi-pass membrane protein</topology>
    </subcellularLocation>
</comment>
<keyword evidence="10 14" id="KW-1133">Transmembrane helix</keyword>
<feature type="transmembrane region" description="Helical" evidence="14">
    <location>
        <begin position="38"/>
        <end position="56"/>
    </location>
</feature>
<evidence type="ECO:0000256" key="6">
    <source>
        <dbReference type="ARBA" id="ARBA00022723"/>
    </source>
</evidence>
<feature type="binding site" evidence="16">
    <location>
        <position position="61"/>
    </location>
    <ligand>
        <name>Zn(2+)</name>
        <dbReference type="ChEBI" id="CHEBI:29105"/>
        <note>catalytic</note>
    </ligand>
</feature>
<feature type="compositionally biased region" description="Polar residues" evidence="18">
    <location>
        <begin position="368"/>
        <end position="378"/>
    </location>
</feature>
<keyword evidence="5 14" id="KW-0812">Transmembrane</keyword>
<evidence type="ECO:0000256" key="9">
    <source>
        <dbReference type="ARBA" id="ARBA00022833"/>
    </source>
</evidence>
<evidence type="ECO:0000256" key="13">
    <source>
        <dbReference type="ARBA" id="ARBA00023136"/>
    </source>
</evidence>
<comment type="caution">
    <text evidence="20">The sequence shown here is derived from an EMBL/GenBank/DDBJ whole genome shotgun (WGS) entry which is preliminary data.</text>
</comment>
<organism evidence="20 21">
    <name type="scientific">Candidatus Chloroploca asiatica</name>
    <dbReference type="NCBI Taxonomy" id="1506545"/>
    <lineage>
        <taxon>Bacteria</taxon>
        <taxon>Bacillati</taxon>
        <taxon>Chloroflexota</taxon>
        <taxon>Chloroflexia</taxon>
        <taxon>Chloroflexales</taxon>
        <taxon>Chloroflexineae</taxon>
        <taxon>Oscillochloridaceae</taxon>
        <taxon>Candidatus Chloroploca</taxon>
    </lineage>
</organism>
<keyword evidence="12 17" id="KW-0129">CBS domain</keyword>
<dbReference type="InterPro" id="IPR000644">
    <property type="entry name" value="CBS_dom"/>
</dbReference>
<evidence type="ECO:0000256" key="16">
    <source>
        <dbReference type="PIRSR" id="PIRSR006404-2"/>
    </source>
</evidence>
<evidence type="ECO:0000259" key="19">
    <source>
        <dbReference type="PROSITE" id="PS51371"/>
    </source>
</evidence>
<keyword evidence="21" id="KW-1185">Reference proteome</keyword>
<evidence type="ECO:0000256" key="3">
    <source>
        <dbReference type="ARBA" id="ARBA00022475"/>
    </source>
</evidence>
<accession>A0A2H3KZ81</accession>
<evidence type="ECO:0000256" key="11">
    <source>
        <dbReference type="ARBA" id="ARBA00023049"/>
    </source>
</evidence>
<evidence type="ECO:0000256" key="17">
    <source>
        <dbReference type="PROSITE-ProRule" id="PRU00703"/>
    </source>
</evidence>
<feature type="binding site" evidence="16">
    <location>
        <position position="57"/>
    </location>
    <ligand>
        <name>Zn(2+)</name>
        <dbReference type="ChEBI" id="CHEBI:29105"/>
        <note>catalytic</note>
    </ligand>
</feature>